<comment type="function">
    <text evidence="15">Involved in base excision repair of DNA damaged by oxidation or by mutagenic agents. Acts as DNA glycosylase that recognizes and removes damaged bases. Has a preference for oxidized purines, such as 7,8-dihydro-8-oxoguanine (8-oxoG). Has AP (apurinic/apyrimidinic) lyase activity and introduces nicks in the DNA strand. Cleaves the DNA backbone by beta-delta elimination to generate a single-strand break at the site of the removed base with both 3'- and 5'-phosphates.</text>
</comment>
<dbReference type="FunFam" id="1.10.8.50:FF:000003">
    <property type="entry name" value="Formamidopyrimidine-DNA glycosylase"/>
    <property type="match status" value="1"/>
</dbReference>
<gene>
    <name evidence="15" type="primary">mutM</name>
    <name evidence="15" type="synonym">fpg</name>
    <name evidence="18" type="ORF">A2531_02815</name>
</gene>
<comment type="cofactor">
    <cofactor evidence="15">
        <name>Zn(2+)</name>
        <dbReference type="ChEBI" id="CHEBI:29105"/>
    </cofactor>
    <text evidence="15">Binds 1 zinc ion per subunit.</text>
</comment>
<dbReference type="GO" id="GO:0008270">
    <property type="term" value="F:zinc ion binding"/>
    <property type="evidence" value="ECO:0007669"/>
    <property type="project" value="UniProtKB-UniRule"/>
</dbReference>
<comment type="caution">
    <text evidence="18">The sequence shown here is derived from an EMBL/GenBank/DDBJ whole genome shotgun (WGS) entry which is preliminary data.</text>
</comment>
<dbReference type="GO" id="GO:0003684">
    <property type="term" value="F:damaged DNA binding"/>
    <property type="evidence" value="ECO:0007669"/>
    <property type="project" value="InterPro"/>
</dbReference>
<proteinExistence type="inferred from homology"/>
<evidence type="ECO:0000256" key="11">
    <source>
        <dbReference type="ARBA" id="ARBA00023239"/>
    </source>
</evidence>
<dbReference type="InterPro" id="IPR010663">
    <property type="entry name" value="Znf_FPG/IleRS"/>
</dbReference>
<dbReference type="InterPro" id="IPR012319">
    <property type="entry name" value="FPG_cat"/>
</dbReference>
<evidence type="ECO:0000256" key="15">
    <source>
        <dbReference type="HAMAP-Rule" id="MF_00103"/>
    </source>
</evidence>
<keyword evidence="4 15" id="KW-0479">Metal-binding</keyword>
<dbReference type="Pfam" id="PF01149">
    <property type="entry name" value="Fapy_DNA_glyco"/>
    <property type="match status" value="1"/>
</dbReference>
<comment type="catalytic activity">
    <reaction evidence="1 15">
        <text>Hydrolysis of DNA containing ring-opened 7-methylguanine residues, releasing 2,6-diamino-4-hydroxy-5-(N-methyl)formamidopyrimidine.</text>
        <dbReference type="EC" id="3.2.2.23"/>
    </reaction>
</comment>
<dbReference type="InterPro" id="IPR035937">
    <property type="entry name" value="FPG_N"/>
</dbReference>
<dbReference type="PROSITE" id="PS50159">
    <property type="entry name" value="RIBOSOMAL_S13_2"/>
    <property type="match status" value="1"/>
</dbReference>
<dbReference type="NCBIfam" id="TIGR00577">
    <property type="entry name" value="fpg"/>
    <property type="match status" value="1"/>
</dbReference>
<dbReference type="PANTHER" id="PTHR22993:SF9">
    <property type="entry name" value="FORMAMIDOPYRIMIDINE-DNA GLYCOSYLASE"/>
    <property type="match status" value="1"/>
</dbReference>
<name>A0A1F5TNA0_9BACT</name>
<evidence type="ECO:0000256" key="10">
    <source>
        <dbReference type="ARBA" id="ARBA00023204"/>
    </source>
</evidence>
<dbReference type="CDD" id="cd08966">
    <property type="entry name" value="EcFpg-like_N"/>
    <property type="match status" value="1"/>
</dbReference>
<dbReference type="SMART" id="SM01232">
    <property type="entry name" value="H2TH"/>
    <property type="match status" value="1"/>
</dbReference>
<comment type="catalytic activity">
    <reaction evidence="14 15">
        <text>2'-deoxyribonucleotide-(2'-deoxyribose 5'-phosphate)-2'-deoxyribonucleotide-DNA = a 3'-end 2'-deoxyribonucleotide-(2,3-dehydro-2,3-deoxyribose 5'-phosphate)-DNA + a 5'-end 5'-phospho-2'-deoxyribonucleoside-DNA + H(+)</text>
        <dbReference type="Rhea" id="RHEA:66592"/>
        <dbReference type="Rhea" id="RHEA-COMP:13180"/>
        <dbReference type="Rhea" id="RHEA-COMP:16897"/>
        <dbReference type="Rhea" id="RHEA-COMP:17067"/>
        <dbReference type="ChEBI" id="CHEBI:15378"/>
        <dbReference type="ChEBI" id="CHEBI:136412"/>
        <dbReference type="ChEBI" id="CHEBI:157695"/>
        <dbReference type="ChEBI" id="CHEBI:167181"/>
        <dbReference type="EC" id="4.2.99.18"/>
    </reaction>
</comment>
<dbReference type="Gene3D" id="1.10.8.50">
    <property type="match status" value="1"/>
</dbReference>
<evidence type="ECO:0000313" key="19">
    <source>
        <dbReference type="Proteomes" id="UP000177579"/>
    </source>
</evidence>
<feature type="active site" description="Schiff-base intermediate with DNA" evidence="15">
    <location>
        <position position="2"/>
    </location>
</feature>
<feature type="active site" description="Proton donor; for beta-elimination activity" evidence="15">
    <location>
        <position position="56"/>
    </location>
</feature>
<evidence type="ECO:0000256" key="1">
    <source>
        <dbReference type="ARBA" id="ARBA00001668"/>
    </source>
</evidence>
<keyword evidence="6 15" id="KW-0863">Zinc-finger</keyword>
<evidence type="ECO:0000256" key="7">
    <source>
        <dbReference type="ARBA" id="ARBA00022801"/>
    </source>
</evidence>
<evidence type="ECO:0000256" key="12">
    <source>
        <dbReference type="ARBA" id="ARBA00023268"/>
    </source>
</evidence>
<organism evidence="18 19">
    <name type="scientific">Candidatus Falkowbacteria bacterium RIFOXYD2_FULL_34_120</name>
    <dbReference type="NCBI Taxonomy" id="1798007"/>
    <lineage>
        <taxon>Bacteria</taxon>
        <taxon>Candidatus Falkowiibacteriota</taxon>
    </lineage>
</organism>
<dbReference type="SUPFAM" id="SSF46946">
    <property type="entry name" value="S13-like H2TH domain"/>
    <property type="match status" value="1"/>
</dbReference>
<accession>A0A1F5TNA0</accession>
<dbReference type="InterPro" id="IPR000214">
    <property type="entry name" value="Znf_DNA_glyclase/AP_lyase"/>
</dbReference>
<dbReference type="SMART" id="SM00898">
    <property type="entry name" value="Fapy_DNA_glyco"/>
    <property type="match status" value="1"/>
</dbReference>
<feature type="binding site" evidence="15">
    <location>
        <position position="106"/>
    </location>
    <ligand>
        <name>DNA</name>
        <dbReference type="ChEBI" id="CHEBI:16991"/>
    </ligand>
</feature>
<dbReference type="NCBIfam" id="NF002211">
    <property type="entry name" value="PRK01103.1"/>
    <property type="match status" value="1"/>
</dbReference>
<dbReference type="SUPFAM" id="SSF57716">
    <property type="entry name" value="Glucocorticoid receptor-like (DNA-binding domain)"/>
    <property type="match status" value="1"/>
</dbReference>
<keyword evidence="9 15" id="KW-0238">DNA-binding</keyword>
<keyword evidence="5 15" id="KW-0227">DNA damage</keyword>
<feature type="binding site" evidence="15">
    <location>
        <position position="125"/>
    </location>
    <ligand>
        <name>DNA</name>
        <dbReference type="ChEBI" id="CHEBI:16991"/>
    </ligand>
</feature>
<evidence type="ECO:0000256" key="5">
    <source>
        <dbReference type="ARBA" id="ARBA00022763"/>
    </source>
</evidence>
<feature type="binding site" evidence="15">
    <location>
        <position position="166"/>
    </location>
    <ligand>
        <name>DNA</name>
        <dbReference type="ChEBI" id="CHEBI:16991"/>
    </ligand>
</feature>
<evidence type="ECO:0000256" key="6">
    <source>
        <dbReference type="ARBA" id="ARBA00022771"/>
    </source>
</evidence>
<dbReference type="EC" id="4.2.99.18" evidence="15"/>
<dbReference type="PROSITE" id="PS51066">
    <property type="entry name" value="ZF_FPG_2"/>
    <property type="match status" value="1"/>
</dbReference>
<evidence type="ECO:0000259" key="17">
    <source>
        <dbReference type="PROSITE" id="PS51068"/>
    </source>
</evidence>
<keyword evidence="12 15" id="KW-0511">Multifunctional enzyme</keyword>
<comment type="similarity">
    <text evidence="2 15">Belongs to the FPG family.</text>
</comment>
<keyword evidence="13 15" id="KW-0326">Glycosidase</keyword>
<dbReference type="PROSITE" id="PS51068">
    <property type="entry name" value="FPG_CAT"/>
    <property type="match status" value="1"/>
</dbReference>
<sequence>MPELPEVETIVQDLNKKIKGKRISKVNVRLKRIVKSENFVKVLIGNSVKEALRRGKLIIFKLEKENNYLLVHLRMTGQVIYQQNNRITAGGHSDNNDNLKELPNKHSHVIIYFTDGSKLFFNDQRQFGVLKIVNAKRLQEEKKKFGIEPLSREFNTKYLENLIKNKKKNIKAFLLDQKYIAGIGNIYADETLFRAGVSPTRRVDSLTKNEIKKIAESVKIILKKAIQARGTTFNNYVDADGNQGSFVNFLKIYGRGGKECKKCKTILKKIKVAGRGTVCCPKCQK</sequence>
<dbReference type="SUPFAM" id="SSF81624">
    <property type="entry name" value="N-terminal domain of MutM-like DNA repair proteins"/>
    <property type="match status" value="1"/>
</dbReference>
<dbReference type="AlphaFoldDB" id="A0A1F5TNA0"/>
<feature type="domain" description="FPG-type" evidence="16">
    <location>
        <begin position="251"/>
        <end position="285"/>
    </location>
</feature>
<keyword evidence="11 15" id="KW-0456">Lyase</keyword>
<evidence type="ECO:0000256" key="8">
    <source>
        <dbReference type="ARBA" id="ARBA00022833"/>
    </source>
</evidence>
<dbReference type="InterPro" id="IPR020629">
    <property type="entry name" value="FPG_Glyclase"/>
</dbReference>
<feature type="active site" description="Proton donor; for delta-elimination activity" evidence="15">
    <location>
        <position position="275"/>
    </location>
</feature>
<dbReference type="Proteomes" id="UP000177579">
    <property type="component" value="Unassembled WGS sequence"/>
</dbReference>
<dbReference type="Pfam" id="PF06831">
    <property type="entry name" value="H2TH"/>
    <property type="match status" value="1"/>
</dbReference>
<dbReference type="GO" id="GO:0034039">
    <property type="term" value="F:8-oxo-7,8-dihydroguanine DNA N-glycosylase activity"/>
    <property type="evidence" value="ECO:0007669"/>
    <property type="project" value="TreeGrafter"/>
</dbReference>
<feature type="domain" description="Formamidopyrimidine-DNA glycosylase catalytic" evidence="17">
    <location>
        <begin position="2"/>
        <end position="128"/>
    </location>
</feature>
<evidence type="ECO:0000256" key="14">
    <source>
        <dbReference type="ARBA" id="ARBA00044632"/>
    </source>
</evidence>
<dbReference type="GO" id="GO:0140078">
    <property type="term" value="F:class I DNA-(apurinic or apyrimidinic site) endonuclease activity"/>
    <property type="evidence" value="ECO:0007669"/>
    <property type="project" value="UniProtKB-EC"/>
</dbReference>
<dbReference type="HAMAP" id="MF_00103">
    <property type="entry name" value="Fapy_DNA_glycosyl"/>
    <property type="match status" value="1"/>
</dbReference>
<evidence type="ECO:0000256" key="13">
    <source>
        <dbReference type="ARBA" id="ARBA00023295"/>
    </source>
</evidence>
<dbReference type="PANTHER" id="PTHR22993">
    <property type="entry name" value="FORMAMIDOPYRIMIDINE-DNA GLYCOSYLASE"/>
    <property type="match status" value="1"/>
</dbReference>
<reference evidence="18 19" key="1">
    <citation type="journal article" date="2016" name="Nat. Commun.">
        <title>Thousands of microbial genomes shed light on interconnected biogeochemical processes in an aquifer system.</title>
        <authorList>
            <person name="Anantharaman K."/>
            <person name="Brown C.T."/>
            <person name="Hug L.A."/>
            <person name="Sharon I."/>
            <person name="Castelle C.J."/>
            <person name="Probst A.J."/>
            <person name="Thomas B.C."/>
            <person name="Singh A."/>
            <person name="Wilkins M.J."/>
            <person name="Karaoz U."/>
            <person name="Brodie E.L."/>
            <person name="Williams K.H."/>
            <person name="Hubbard S.S."/>
            <person name="Banfield J.F."/>
        </authorList>
    </citation>
    <scope>NUCLEOTIDE SEQUENCE [LARGE SCALE GENOMIC DNA]</scope>
</reference>
<keyword evidence="8 15" id="KW-0862">Zinc</keyword>
<dbReference type="EC" id="3.2.2.23" evidence="15"/>
<comment type="subunit">
    <text evidence="3 15">Monomer.</text>
</comment>
<evidence type="ECO:0000256" key="2">
    <source>
        <dbReference type="ARBA" id="ARBA00009409"/>
    </source>
</evidence>
<dbReference type="InterPro" id="IPR010979">
    <property type="entry name" value="Ribosomal_uS13-like_H2TH"/>
</dbReference>
<keyword evidence="10 15" id="KW-0234">DNA repair</keyword>
<evidence type="ECO:0000313" key="18">
    <source>
        <dbReference type="EMBL" id="OGF40455.1"/>
    </source>
</evidence>
<evidence type="ECO:0000256" key="4">
    <source>
        <dbReference type="ARBA" id="ARBA00022723"/>
    </source>
</evidence>
<evidence type="ECO:0000259" key="16">
    <source>
        <dbReference type="PROSITE" id="PS51066"/>
    </source>
</evidence>
<dbReference type="GO" id="GO:0006284">
    <property type="term" value="P:base-excision repair"/>
    <property type="evidence" value="ECO:0007669"/>
    <property type="project" value="InterPro"/>
</dbReference>
<dbReference type="InterPro" id="IPR015886">
    <property type="entry name" value="H2TH_FPG"/>
</dbReference>
<dbReference type="EMBL" id="MFGO01000029">
    <property type="protein sequence ID" value="OGF40455.1"/>
    <property type="molecule type" value="Genomic_DNA"/>
</dbReference>
<feature type="active site" description="Proton donor" evidence="15">
    <location>
        <position position="3"/>
    </location>
</feature>
<evidence type="ECO:0000256" key="3">
    <source>
        <dbReference type="ARBA" id="ARBA00011245"/>
    </source>
</evidence>
<keyword evidence="7 15" id="KW-0378">Hydrolase</keyword>
<protein>
    <recommendedName>
        <fullName evidence="15">Formamidopyrimidine-DNA glycosylase</fullName>
        <shortName evidence="15">Fapy-DNA glycosylase</shortName>
        <ecNumber evidence="15">3.2.2.23</ecNumber>
    </recommendedName>
    <alternativeName>
        <fullName evidence="15">DNA-(apurinic or apyrimidinic site) lyase MutM</fullName>
        <shortName evidence="15">AP lyase MutM</shortName>
        <ecNumber evidence="15">4.2.99.18</ecNumber>
    </alternativeName>
</protein>
<dbReference type="Pfam" id="PF06827">
    <property type="entry name" value="zf-FPG_IleRS"/>
    <property type="match status" value="1"/>
</dbReference>
<dbReference type="Gene3D" id="3.20.190.10">
    <property type="entry name" value="MutM-like, N-terminal"/>
    <property type="match status" value="1"/>
</dbReference>
<evidence type="ECO:0000256" key="9">
    <source>
        <dbReference type="ARBA" id="ARBA00023125"/>
    </source>
</evidence>